<dbReference type="SUPFAM" id="SSF53901">
    <property type="entry name" value="Thiolase-like"/>
    <property type="match status" value="2"/>
</dbReference>
<protein>
    <recommendedName>
        <fullName evidence="1">Beta-ketoacyl-[acyl-carrier-protein] synthase III N-terminal domain-containing protein</fullName>
    </recommendedName>
</protein>
<proteinExistence type="predicted"/>
<dbReference type="Gene3D" id="3.40.47.10">
    <property type="match status" value="2"/>
</dbReference>
<keyword evidence="3" id="KW-1185">Reference proteome</keyword>
<name>A0ABT1QMP3_9NOCA</name>
<dbReference type="RefSeq" id="WP_255973902.1">
    <property type="nucleotide sequence ID" value="NZ_JANFQF010000028.1"/>
</dbReference>
<dbReference type="InterPro" id="IPR016039">
    <property type="entry name" value="Thiolase-like"/>
</dbReference>
<dbReference type="InterPro" id="IPR013751">
    <property type="entry name" value="ACP_syn_III_N"/>
</dbReference>
<evidence type="ECO:0000259" key="1">
    <source>
        <dbReference type="Pfam" id="PF08545"/>
    </source>
</evidence>
<dbReference type="Proteomes" id="UP001524501">
    <property type="component" value="Unassembled WGS sequence"/>
</dbReference>
<evidence type="ECO:0000313" key="2">
    <source>
        <dbReference type="EMBL" id="MCQ4122367.1"/>
    </source>
</evidence>
<gene>
    <name evidence="2" type="ORF">NOF53_24965</name>
</gene>
<accession>A0ABT1QMP3</accession>
<comment type="caution">
    <text evidence="2">The sequence shown here is derived from an EMBL/GenBank/DDBJ whole genome shotgun (WGS) entry which is preliminary data.</text>
</comment>
<reference evidence="2 3" key="1">
    <citation type="submission" date="2022-07" db="EMBL/GenBank/DDBJ databases">
        <title>Degradation activity of malathion, p-nitrophenol and potential low-temperature adaptation strategy of Rhodococcus sp. FXJ9.536.</title>
        <authorList>
            <person name="Huang J."/>
            <person name="Huang Y."/>
        </authorList>
    </citation>
    <scope>NUCLEOTIDE SEQUENCE [LARGE SCALE GENOMIC DNA]</scope>
    <source>
        <strain evidence="2 3">FXJ9.536</strain>
    </source>
</reference>
<dbReference type="EMBL" id="JANFQF010000028">
    <property type="protein sequence ID" value="MCQ4122367.1"/>
    <property type="molecule type" value="Genomic_DNA"/>
</dbReference>
<organism evidence="2 3">
    <name type="scientific">Rhodococcus tibetensis</name>
    <dbReference type="NCBI Taxonomy" id="2965064"/>
    <lineage>
        <taxon>Bacteria</taxon>
        <taxon>Bacillati</taxon>
        <taxon>Actinomycetota</taxon>
        <taxon>Actinomycetes</taxon>
        <taxon>Mycobacteriales</taxon>
        <taxon>Nocardiaceae</taxon>
        <taxon>Rhodococcus</taxon>
    </lineage>
</organism>
<feature type="domain" description="Beta-ketoacyl-[acyl-carrier-protein] synthase III N-terminal" evidence="1">
    <location>
        <begin position="117"/>
        <end position="187"/>
    </location>
</feature>
<evidence type="ECO:0000313" key="3">
    <source>
        <dbReference type="Proteomes" id="UP001524501"/>
    </source>
</evidence>
<sequence length="313" mass="33127">MNRPARILACAYELGEHSELASDLEELNQTPQLRDFLLGEDGGFHTIRSTDGSVLELMTAAAEKVLASTGVIPEEIDAVLLATDSLARTRSAHDEVRTLATELHLPVATPSTVGLLDCAAPVVAIATAAAMVEKGIYRNALVISGDVAEIAAEGTRIVAGGSAVASDAGAAVLIGTEGPGRTVLGAAFDYSPDLINEDLPPHQQLRLRIAAQRRLHGQLKKTTGAWWRRPDMVLPSNLARRLLITYLDDVGYREDALFLENIATHGHCLGSDPLINLVDLQTAHPDEGATCLLMGLGVAHSAALLLGSVDDQD</sequence>
<dbReference type="Pfam" id="PF08545">
    <property type="entry name" value="ACP_syn_III"/>
    <property type="match status" value="1"/>
</dbReference>